<evidence type="ECO:0000313" key="2">
    <source>
        <dbReference type="Proteomes" id="UP000325672"/>
    </source>
</evidence>
<accession>A0A5N6SGV0</accession>
<dbReference type="RefSeq" id="XP_031909918.1">
    <property type="nucleotide sequence ID" value="XM_032060679.1"/>
</dbReference>
<sequence>MSVETDPRPERNAWLQMDANFALHPSEALLLAKILEQLAQEKHSLLTFLCGDRLEDLFADYPSEPCGLPRLSRGAGRCERIGYLISVYIQTEKFFEEHPECNTRMENWGFWENVSNPGCRRHGKMKEFAERHRYPIHRTRNVLVRGGKIKAIQSASGEPAVALLLLSVVHMLDELSYPGARELGLRLRRDSTDWLQAGRSFRKRWEVCVRNLESLVSAD</sequence>
<name>A0A5N6SGV0_ASPPS</name>
<dbReference type="Proteomes" id="UP000325672">
    <property type="component" value="Unassembled WGS sequence"/>
</dbReference>
<keyword evidence="2" id="KW-1185">Reference proteome</keyword>
<proteinExistence type="predicted"/>
<dbReference type="GeneID" id="43644889"/>
<dbReference type="AlphaFoldDB" id="A0A5N6SGV0"/>
<protein>
    <submittedName>
        <fullName evidence="1">Uncharacterized protein</fullName>
    </submittedName>
</protein>
<evidence type="ECO:0000313" key="1">
    <source>
        <dbReference type="EMBL" id="KAE8133855.1"/>
    </source>
</evidence>
<dbReference type="OrthoDB" id="4464084at2759"/>
<organism evidence="1 2">
    <name type="scientific">Aspergillus pseudotamarii</name>
    <dbReference type="NCBI Taxonomy" id="132259"/>
    <lineage>
        <taxon>Eukaryota</taxon>
        <taxon>Fungi</taxon>
        <taxon>Dikarya</taxon>
        <taxon>Ascomycota</taxon>
        <taxon>Pezizomycotina</taxon>
        <taxon>Eurotiomycetes</taxon>
        <taxon>Eurotiomycetidae</taxon>
        <taxon>Eurotiales</taxon>
        <taxon>Aspergillaceae</taxon>
        <taxon>Aspergillus</taxon>
        <taxon>Aspergillus subgen. Circumdati</taxon>
    </lineage>
</organism>
<gene>
    <name evidence="1" type="ORF">BDV38DRAFT_286472</name>
</gene>
<dbReference type="EMBL" id="ML743611">
    <property type="protein sequence ID" value="KAE8133855.1"/>
    <property type="molecule type" value="Genomic_DNA"/>
</dbReference>
<reference evidence="1 2" key="1">
    <citation type="submission" date="2019-04" db="EMBL/GenBank/DDBJ databases">
        <title>Friends and foes A comparative genomics study of 23 Aspergillus species from section Flavi.</title>
        <authorList>
            <consortium name="DOE Joint Genome Institute"/>
            <person name="Kjaerbolling I."/>
            <person name="Vesth T."/>
            <person name="Frisvad J.C."/>
            <person name="Nybo J.L."/>
            <person name="Theobald S."/>
            <person name="Kildgaard S."/>
            <person name="Isbrandt T."/>
            <person name="Kuo A."/>
            <person name="Sato A."/>
            <person name="Lyhne E.K."/>
            <person name="Kogle M.E."/>
            <person name="Wiebenga A."/>
            <person name="Kun R.S."/>
            <person name="Lubbers R.J."/>
            <person name="Makela M.R."/>
            <person name="Barry K."/>
            <person name="Chovatia M."/>
            <person name="Clum A."/>
            <person name="Daum C."/>
            <person name="Haridas S."/>
            <person name="He G."/>
            <person name="LaButti K."/>
            <person name="Lipzen A."/>
            <person name="Mondo S."/>
            <person name="Riley R."/>
            <person name="Salamov A."/>
            <person name="Simmons B.A."/>
            <person name="Magnuson J.K."/>
            <person name="Henrissat B."/>
            <person name="Mortensen U.H."/>
            <person name="Larsen T.O."/>
            <person name="Devries R.P."/>
            <person name="Grigoriev I.V."/>
            <person name="Machida M."/>
            <person name="Baker S.E."/>
            <person name="Andersen M.R."/>
        </authorList>
    </citation>
    <scope>NUCLEOTIDE SEQUENCE [LARGE SCALE GENOMIC DNA]</scope>
    <source>
        <strain evidence="1 2">CBS 117625</strain>
    </source>
</reference>